<dbReference type="InterPro" id="IPR002588">
    <property type="entry name" value="Alphavirus-like_MT_dom"/>
</dbReference>
<evidence type="ECO:0000256" key="2">
    <source>
        <dbReference type="ARBA" id="ARBA00022840"/>
    </source>
</evidence>
<sequence length="286" mass="31730">MARVRASLSQFTDPSQKILIQSDQYENVKKTLGTYKLTNPYAHSESTADLLEDLGIATNPFAAEPHTHGAAKAIENDLYYIASTRMTKEEPVTFMFMKRAKLQYFRRGPQQNDTFINQIVEPKDVARYDEDTLHSTIPTIETKTVFIGDTLHFLPPSFLTKLFARNPKIQTVLATMVLPTEALYGLTSLYPNVYSLSYHKPSKFRRKALFSYAPGGHKGAEALSPPGGLIREPSPNERMANETNKNVHLYQTASRGSNLATTSTVATKGAYSTNASNAGFLITGPE</sequence>
<organismHost>
    <name type="scientific">Stellaria media</name>
    <name type="common">Common chickweed</name>
    <name type="synonym">Alsine media</name>
    <dbReference type="NCBI Taxonomy" id="13274"/>
</organismHost>
<organism evidence="4">
    <name type="scientific">Clover yellow mosaic virus</name>
    <name type="common">CYMV</name>
    <dbReference type="NCBI Taxonomy" id="12177"/>
    <lineage>
        <taxon>Viruses</taxon>
        <taxon>Riboviria</taxon>
        <taxon>Orthornavirae</taxon>
        <taxon>Kitrinoviricota</taxon>
        <taxon>Alsuviricetes</taxon>
        <taxon>Tymovirales</taxon>
        <taxon>Alphaflexiviridae</taxon>
        <taxon>Potexvirus</taxon>
        <taxon>Potexvirus flavitrifolii</taxon>
    </lineage>
</organism>
<organismHost>
    <name type="scientific">Trifolium</name>
    <dbReference type="NCBI Taxonomy" id="3898"/>
</organismHost>
<dbReference type="GO" id="GO:0016556">
    <property type="term" value="P:mRNA modification"/>
    <property type="evidence" value="ECO:0007669"/>
    <property type="project" value="InterPro"/>
</dbReference>
<name>Q66342_CYMV</name>
<dbReference type="GO" id="GO:0006396">
    <property type="term" value="P:RNA processing"/>
    <property type="evidence" value="ECO:0007669"/>
    <property type="project" value="InterPro"/>
</dbReference>
<dbReference type="Pfam" id="PF01660">
    <property type="entry name" value="Vmethyltransf"/>
    <property type="match status" value="1"/>
</dbReference>
<keyword evidence="2" id="KW-0067">ATP-binding</keyword>
<dbReference type="GO" id="GO:0003723">
    <property type="term" value="F:RNA binding"/>
    <property type="evidence" value="ECO:0007669"/>
    <property type="project" value="InterPro"/>
</dbReference>
<dbReference type="EMBL" id="M63514">
    <property type="protein sequence ID" value="AAA42938.1"/>
    <property type="molecule type" value="Genomic_RNA"/>
</dbReference>
<dbReference type="PROSITE" id="PS51743">
    <property type="entry name" value="ALPHAVIRUS_MT"/>
    <property type="match status" value="1"/>
</dbReference>
<organismHost>
    <name type="scientific">Medicago sativa</name>
    <name type="common">Alfalfa</name>
    <dbReference type="NCBI Taxonomy" id="3879"/>
</organismHost>
<organismHost>
    <name type="scientific">Chenopodium album</name>
    <name type="common">Fat hen</name>
    <dbReference type="NCBI Taxonomy" id="3559"/>
</organismHost>
<dbReference type="GO" id="GO:0019028">
    <property type="term" value="C:viral capsid"/>
    <property type="evidence" value="ECO:0007669"/>
    <property type="project" value="UniProtKB-KW"/>
</dbReference>
<keyword evidence="4" id="KW-0946">Virion</keyword>
<keyword evidence="1" id="KW-0378">Hydrolase</keyword>
<organismHost>
    <name type="scientific">Vicia sativa</name>
    <name type="common">Spring vetch</name>
    <name type="synonym">Tare</name>
    <dbReference type="NCBI Taxonomy" id="3908"/>
</organismHost>
<keyword evidence="2" id="KW-0547">Nucleotide-binding</keyword>
<protein>
    <submittedName>
        <fullName evidence="4">Non-structural/coat protein fusion product</fullName>
    </submittedName>
</protein>
<dbReference type="GO" id="GO:0008174">
    <property type="term" value="F:mRNA methyltransferase activity"/>
    <property type="evidence" value="ECO:0007669"/>
    <property type="project" value="UniProtKB-UniRule"/>
</dbReference>
<organismHost>
    <name type="scientific">Malus pumila</name>
    <name type="common">Paradise apple</name>
    <dbReference type="NCBI Taxonomy" id="283210"/>
</organismHost>
<reference evidence="4" key="1">
    <citation type="journal article" date="1991" name="Virology">
        <title>Defective RNAs of clover yellow mosaic virus encode nonstructural/coat protein fusion products.</title>
        <authorList>
            <person name="White K.A."/>
            <person name="Bancroft J.B."/>
            <person name="Mackie G.A."/>
        </authorList>
    </citation>
    <scope>NUCLEOTIDE SEQUENCE</scope>
</reference>
<evidence type="ECO:0000259" key="3">
    <source>
        <dbReference type="PROSITE" id="PS51743"/>
    </source>
</evidence>
<keyword evidence="4" id="KW-0167">Capsid protein</keyword>
<evidence type="ECO:0000313" key="4">
    <source>
        <dbReference type="EMBL" id="AAA42938.1"/>
    </source>
</evidence>
<evidence type="ECO:0000256" key="1">
    <source>
        <dbReference type="ARBA" id="ARBA00022801"/>
    </source>
</evidence>
<feature type="domain" description="Alphavirus-like MT" evidence="3">
    <location>
        <begin position="59"/>
        <end position="234"/>
    </location>
</feature>
<dbReference type="GO" id="GO:0016787">
    <property type="term" value="F:hydrolase activity"/>
    <property type="evidence" value="ECO:0007669"/>
    <property type="project" value="UniProtKB-KW"/>
</dbReference>
<accession>Q66342</accession>
<organismHost>
    <name type="scientific">Pisum sativum</name>
    <name type="common">Garden pea</name>
    <name type="synonym">Lathyrus oleraceus</name>
    <dbReference type="NCBI Taxonomy" id="3888"/>
</organismHost>
<proteinExistence type="predicted"/>
<dbReference type="GO" id="GO:0005524">
    <property type="term" value="F:ATP binding"/>
    <property type="evidence" value="ECO:0007669"/>
    <property type="project" value="UniProtKB-KW"/>
</dbReference>